<proteinExistence type="predicted"/>
<dbReference type="Pfam" id="PF05076">
    <property type="entry name" value="SUFU"/>
    <property type="match status" value="1"/>
</dbReference>
<dbReference type="InterPro" id="IPR024314">
    <property type="entry name" value="SUFU_C"/>
</dbReference>
<gene>
    <name evidence="4" type="ORF">Pcinc_032010</name>
</gene>
<keyword evidence="5" id="KW-1185">Reference proteome</keyword>
<accession>A0AAE1EV73</accession>
<evidence type="ECO:0000313" key="5">
    <source>
        <dbReference type="Proteomes" id="UP001286313"/>
    </source>
</evidence>
<dbReference type="Proteomes" id="UP001286313">
    <property type="component" value="Unassembled WGS sequence"/>
</dbReference>
<evidence type="ECO:0000259" key="3">
    <source>
        <dbReference type="Pfam" id="PF12470"/>
    </source>
</evidence>
<dbReference type="EMBL" id="JAWQEG010004326">
    <property type="protein sequence ID" value="KAK3862093.1"/>
    <property type="molecule type" value="Genomic_DNA"/>
</dbReference>
<dbReference type="PIRSF" id="PIRSF011844">
    <property type="entry name" value="Suppressor_of_fused_protein"/>
    <property type="match status" value="1"/>
</dbReference>
<dbReference type="InterPro" id="IPR016591">
    <property type="entry name" value="Suppressor_of_fused_euk"/>
</dbReference>
<comment type="caution">
    <text evidence="4">The sequence shown here is derived from an EMBL/GenBank/DDBJ whole genome shotgun (WGS) entry which is preliminary data.</text>
</comment>
<evidence type="ECO:0008006" key="6">
    <source>
        <dbReference type="Google" id="ProtNLM"/>
    </source>
</evidence>
<evidence type="ECO:0000259" key="2">
    <source>
        <dbReference type="Pfam" id="PF05076"/>
    </source>
</evidence>
<feature type="region of interest" description="Disordered" evidence="1">
    <location>
        <begin position="411"/>
        <end position="434"/>
    </location>
</feature>
<dbReference type="PANTHER" id="PTHR10928:SF2">
    <property type="entry name" value="SUPPRESSOR OF FUSED HOMOLOG"/>
    <property type="match status" value="1"/>
</dbReference>
<protein>
    <recommendedName>
        <fullName evidence="6">Suppressor of fused homolog</fullName>
    </recommendedName>
</protein>
<evidence type="ECO:0000256" key="1">
    <source>
        <dbReference type="SAM" id="MobiDB-lite"/>
    </source>
</evidence>
<reference evidence="4" key="1">
    <citation type="submission" date="2023-10" db="EMBL/GenBank/DDBJ databases">
        <title>Genome assemblies of two species of porcelain crab, Petrolisthes cinctipes and Petrolisthes manimaculis (Anomura: Porcellanidae).</title>
        <authorList>
            <person name="Angst P."/>
        </authorList>
    </citation>
    <scope>NUCLEOTIDE SEQUENCE</scope>
    <source>
        <strain evidence="4">PB745_01</strain>
        <tissue evidence="4">Gill</tissue>
    </source>
</reference>
<feature type="domain" description="Suppressor of fused C-terminal" evidence="3">
    <location>
        <begin position="341"/>
        <end position="556"/>
    </location>
</feature>
<feature type="domain" description="Suppressor of fused-like" evidence="2">
    <location>
        <begin position="126"/>
        <end position="278"/>
    </location>
</feature>
<organism evidence="4 5">
    <name type="scientific">Petrolisthes cinctipes</name>
    <name type="common">Flat porcelain crab</name>
    <dbReference type="NCBI Taxonomy" id="88211"/>
    <lineage>
        <taxon>Eukaryota</taxon>
        <taxon>Metazoa</taxon>
        <taxon>Ecdysozoa</taxon>
        <taxon>Arthropoda</taxon>
        <taxon>Crustacea</taxon>
        <taxon>Multicrustacea</taxon>
        <taxon>Malacostraca</taxon>
        <taxon>Eumalacostraca</taxon>
        <taxon>Eucarida</taxon>
        <taxon>Decapoda</taxon>
        <taxon>Pleocyemata</taxon>
        <taxon>Anomura</taxon>
        <taxon>Galatheoidea</taxon>
        <taxon>Porcellanidae</taxon>
        <taxon>Petrolisthes</taxon>
    </lineage>
</organism>
<dbReference type="GO" id="GO:0005634">
    <property type="term" value="C:nucleus"/>
    <property type="evidence" value="ECO:0007669"/>
    <property type="project" value="TreeGrafter"/>
</dbReference>
<dbReference type="AlphaFoldDB" id="A0AAE1EV73"/>
<dbReference type="PANTHER" id="PTHR10928">
    <property type="entry name" value="SUPPRESSOR OF FUSED"/>
    <property type="match status" value="1"/>
</dbReference>
<dbReference type="Pfam" id="PF12470">
    <property type="entry name" value="SUFU_C"/>
    <property type="match status" value="1"/>
</dbReference>
<dbReference type="GO" id="GO:0005737">
    <property type="term" value="C:cytoplasm"/>
    <property type="evidence" value="ECO:0007669"/>
    <property type="project" value="TreeGrafter"/>
</dbReference>
<dbReference type="Gene3D" id="3.30.1360.230">
    <property type="entry name" value="Sufu, C-terminal domain"/>
    <property type="match status" value="1"/>
</dbReference>
<sequence>MDWKEGQGLNIPVGGGGGHEGMGGVGTGVMGGVVGTGVMGGVGTGGHEGIGMGISTGGMVGVGTGGMGGVVVGTGGMGGTEGMVGGVGVVGVGVPTGLEALYNKCRSVYPDQPNPLQVTALVKLGGPDPLDYISMYANPGNPKLDIPPHWHYVSFGCSDLHGDGRVHEQTGPGSPSGFGFELTMRLKREDGEKSPPTWPAAIMQALAKYVFQSESLLCVGDHVSWHCPLDNSESRVQHMLMGEDPQLGAVTTPNGPVQFVQIVGVTTEELRAAQHWNGVVQFVQIVGVTTEELRAAQHWNDWNGVGVLDIIKRMPCAGGLWMVTDMRRGESIYELEPSVAEEVENGIENEGSNLSGVSSRIAWAEAELGSMVPGSPQSPLVETEGEGDPCPRISHVESEQIRSTLQKGLLQGATKTRPTHHDTQTGGEGDVEGNVATSDSAELFVTRRLESLHLTINLESGALLPLALRGRLKHGRHFTFKSVIDVSAVTLVPPAVAGAFVDASCPYASRGPWLQIFIPDDFLPAMVEDLADLADPDEVSLPATFRWPNRKLTITIVAEEA</sequence>
<dbReference type="SUPFAM" id="SSF103359">
    <property type="entry name" value="Suppressor of Fused, N-terminal domain"/>
    <property type="match status" value="2"/>
</dbReference>
<name>A0AAE1EV73_PETCI</name>
<dbReference type="InterPro" id="IPR020941">
    <property type="entry name" value="SUFU-like_domain"/>
</dbReference>
<dbReference type="InterPro" id="IPR007768">
    <property type="entry name" value="Suppressor_of_fused"/>
</dbReference>
<evidence type="ECO:0000313" key="4">
    <source>
        <dbReference type="EMBL" id="KAK3862093.1"/>
    </source>
</evidence>
<dbReference type="InterPro" id="IPR037181">
    <property type="entry name" value="SUFU_N"/>
</dbReference>
<dbReference type="InterPro" id="IPR038489">
    <property type="entry name" value="SUFU_C_sf"/>
</dbReference>